<dbReference type="Proteomes" id="UP000316639">
    <property type="component" value="Unassembled WGS sequence"/>
</dbReference>
<keyword evidence="1" id="KW-0808">Transferase</keyword>
<accession>A0A563EVR5</accession>
<dbReference type="InterPro" id="IPR017795">
    <property type="entry name" value="ABBA_NscD-like"/>
</dbReference>
<dbReference type="SFLD" id="SFLDS00036">
    <property type="entry name" value="Aromatic_Prenyltransferase"/>
    <property type="match status" value="1"/>
</dbReference>
<dbReference type="GO" id="GO:0016765">
    <property type="term" value="F:transferase activity, transferring alkyl or aryl (other than methyl) groups"/>
    <property type="evidence" value="ECO:0007669"/>
    <property type="project" value="InterPro"/>
</dbReference>
<dbReference type="AlphaFoldDB" id="A0A563EVR5"/>
<name>A0A563EVR5_9PSEU</name>
<comment type="caution">
    <text evidence="2">The sequence shown here is derived from an EMBL/GenBank/DDBJ whole genome shotgun (WGS) entry which is preliminary data.</text>
</comment>
<dbReference type="SFLD" id="SFLDG01162">
    <property type="entry name" value="I"/>
    <property type="match status" value="1"/>
</dbReference>
<organism evidence="2 3">
    <name type="scientific">Lentzea tibetensis</name>
    <dbReference type="NCBI Taxonomy" id="2591470"/>
    <lineage>
        <taxon>Bacteria</taxon>
        <taxon>Bacillati</taxon>
        <taxon>Actinomycetota</taxon>
        <taxon>Actinomycetes</taxon>
        <taxon>Pseudonocardiales</taxon>
        <taxon>Pseudonocardiaceae</taxon>
        <taxon>Lentzea</taxon>
    </lineage>
</organism>
<sequence>MAGSATVASIARREALFSTPDSSYVDFVLDKWTTVCGGLGIASSAVLDDVKSVMSPWGDRAIGEHCNCPSYVSRDGFPIEFSISWRQGVPEIRILFESLGDEPTPAACQQAGRDLTRALVAKPGVSIDRYDLVEDLFVTDDPRPYRPTVWHSLAWRPGSFPHYKVYFNPQVRGVANTGDVVAEAMGRLGLAEAWEPVGEEYEQLSSRGHVIDFFALDLRKDDNARVKVYFRHPDVDLSELDRIASLARHHDSARAHQTYRAVYGDAVTTANEPMTCLAFRRGVPEPEQANVYLRLPGNAETDGDAARRVADVMRSEGLDPESYLDTVSALAPLPVDETAGMHELLSFRTRADGAADLGVYFRFSVYDRALEGHV</sequence>
<evidence type="ECO:0000256" key="1">
    <source>
        <dbReference type="ARBA" id="ARBA00022679"/>
    </source>
</evidence>
<dbReference type="InterPro" id="IPR033964">
    <property type="entry name" value="ABBA"/>
</dbReference>
<evidence type="ECO:0000313" key="3">
    <source>
        <dbReference type="Proteomes" id="UP000316639"/>
    </source>
</evidence>
<dbReference type="EMBL" id="VOBR01000007">
    <property type="protein sequence ID" value="TWP51807.1"/>
    <property type="molecule type" value="Genomic_DNA"/>
</dbReference>
<gene>
    <name evidence="2" type="ORF">FKR81_13200</name>
</gene>
<dbReference type="Pfam" id="PF11991">
    <property type="entry name" value="Trp_DMAT"/>
    <property type="match status" value="1"/>
</dbReference>
<keyword evidence="3" id="KW-1185">Reference proteome</keyword>
<dbReference type="GO" id="GO:0009820">
    <property type="term" value="P:alkaloid metabolic process"/>
    <property type="evidence" value="ECO:0007669"/>
    <property type="project" value="InterPro"/>
</dbReference>
<proteinExistence type="predicted"/>
<evidence type="ECO:0008006" key="4">
    <source>
        <dbReference type="Google" id="ProtNLM"/>
    </source>
</evidence>
<dbReference type="PANTHER" id="PTHR40627:SF4">
    <property type="entry name" value="PRENYLTRANSFERASE ASQH1-RELATED"/>
    <property type="match status" value="1"/>
</dbReference>
<dbReference type="OrthoDB" id="3435263at2"/>
<protein>
    <recommendedName>
        <fullName evidence="4">DMATS type aromatic prenyltransferase</fullName>
    </recommendedName>
</protein>
<reference evidence="2 3" key="1">
    <citation type="submission" date="2019-07" db="EMBL/GenBank/DDBJ databases">
        <title>Lentzea xizangensis sp. nov., isolated from Qinghai-Tibetan Plateau Soils.</title>
        <authorList>
            <person name="Huang J."/>
        </authorList>
    </citation>
    <scope>NUCLEOTIDE SEQUENCE [LARGE SCALE GENOMIC DNA]</scope>
    <source>
        <strain evidence="2 3">FXJ1.1311</strain>
    </source>
</reference>
<dbReference type="PANTHER" id="PTHR40627">
    <property type="entry name" value="INDOLE PRENYLTRANSFERASE TDIB-RELATED"/>
    <property type="match status" value="1"/>
</dbReference>
<evidence type="ECO:0000313" key="2">
    <source>
        <dbReference type="EMBL" id="TWP51807.1"/>
    </source>
</evidence>